<sequence length="231" mass="26067">MSEPFNNWRHMFKLDPNKYITEADLKAVCQSGTDAIMIGGTDDVTLDDVINLLARVRQYPIPCLLEVSNLSSITPGFDHYLIPTVLNSGHKQWMIDLHHQAVKTYGDWIDWDELFMEGYIMLNPASKAYQYTNATAVNTEDVVAYARLIEHLMPLPIMYLEYSGIYGDSALVKRVSHELEKTVLVYGGGIETAEQAKEMAAHAQIIVVGDVIYRDINRAIDTVEAVKQVEQ</sequence>
<protein>
    <recommendedName>
        <fullName evidence="9">Heptaprenylglyceryl phosphate synthase</fullName>
        <shortName evidence="9">HepGP synthase</shortName>
        <ecNumber evidence="9">2.5.1.n9</ecNumber>
    </recommendedName>
    <alternativeName>
        <fullName evidence="9">Glycerol-1-phosphate heptaprenyltransferase</fullName>
    </alternativeName>
</protein>
<keyword evidence="6 9" id="KW-0594">Phospholipid biosynthesis</keyword>
<comment type="subunit">
    <text evidence="9">Homodimer.</text>
</comment>
<comment type="catalytic activity">
    <reaction evidence="8 9">
        <text>sn-glycerol 1-phosphate + all-trans-heptaprenyl diphosphate = 3-heptaprenyl-sn-glycero-1-phosphate + diphosphate</text>
        <dbReference type="Rhea" id="RHEA:33495"/>
        <dbReference type="ChEBI" id="CHEBI:33019"/>
        <dbReference type="ChEBI" id="CHEBI:57685"/>
        <dbReference type="ChEBI" id="CHEBI:58206"/>
        <dbReference type="ChEBI" id="CHEBI:64781"/>
        <dbReference type="EC" id="2.5.1.n9"/>
    </reaction>
</comment>
<feature type="binding site" evidence="9">
    <location>
        <position position="189"/>
    </location>
    <ligand>
        <name>sn-glycerol 1-phosphate</name>
        <dbReference type="ChEBI" id="CHEBI:57685"/>
    </ligand>
</feature>
<feature type="binding site" evidence="9">
    <location>
        <position position="15"/>
    </location>
    <ligand>
        <name>Mg(2+)</name>
        <dbReference type="ChEBI" id="CHEBI:18420"/>
    </ligand>
</feature>
<dbReference type="GO" id="GO:0016740">
    <property type="term" value="F:transferase activity"/>
    <property type="evidence" value="ECO:0007669"/>
    <property type="project" value="UniProtKB-KW"/>
</dbReference>
<keyword evidence="7 9" id="KW-1208">Phospholipid metabolism</keyword>
<dbReference type="EMBL" id="JAUSTQ010000006">
    <property type="protein sequence ID" value="MDQ0159718.1"/>
    <property type="molecule type" value="Genomic_DNA"/>
</dbReference>
<dbReference type="PANTHER" id="PTHR40029:SF2">
    <property type="entry name" value="HEPTAPRENYLGLYCERYL PHOSPHATE SYNTHASE"/>
    <property type="match status" value="1"/>
</dbReference>
<evidence type="ECO:0000256" key="8">
    <source>
        <dbReference type="ARBA" id="ARBA00048318"/>
    </source>
</evidence>
<dbReference type="NCBIfam" id="NF003197">
    <property type="entry name" value="PRK04169.1-1"/>
    <property type="match status" value="1"/>
</dbReference>
<evidence type="ECO:0000256" key="5">
    <source>
        <dbReference type="ARBA" id="ARBA00023098"/>
    </source>
</evidence>
<proteinExistence type="inferred from homology"/>
<feature type="binding site" evidence="9">
    <location>
        <position position="13"/>
    </location>
    <ligand>
        <name>sn-glycerol 1-phosphate</name>
        <dbReference type="ChEBI" id="CHEBI:57685"/>
    </ligand>
</feature>
<comment type="function">
    <text evidence="9">Prenyltransferase that catalyzes in vivo the transfer of the heptaprenyl moiety of heptaprenyl pyrophosphate (HepPP; 35 carbon atoms) to the C3 hydroxyl of sn-glycerol-1-phosphate (G1P), producing heptaprenylglyceryl phosphate (HepGP). This reaction is an ether-bond-formation step in the biosynthesis of archaea-type G1P-based membrane lipids found in Bacillales.</text>
</comment>
<dbReference type="HAMAP" id="MF_00112">
    <property type="entry name" value="GGGP_HepGP_synthase"/>
    <property type="match status" value="1"/>
</dbReference>
<evidence type="ECO:0000256" key="3">
    <source>
        <dbReference type="ARBA" id="ARBA00022723"/>
    </source>
</evidence>
<feature type="binding site" evidence="9">
    <location>
        <begin position="159"/>
        <end position="164"/>
    </location>
    <ligand>
        <name>sn-glycerol 1-phosphate</name>
        <dbReference type="ChEBI" id="CHEBI:57685"/>
    </ligand>
</feature>
<dbReference type="NCBIfam" id="TIGR01768">
    <property type="entry name" value="GGGP-family"/>
    <property type="match status" value="1"/>
</dbReference>
<dbReference type="Gene3D" id="3.20.20.390">
    <property type="entry name" value="FMN-linked oxidoreductases"/>
    <property type="match status" value="1"/>
</dbReference>
<keyword evidence="5 9" id="KW-0443">Lipid metabolism</keyword>
<keyword evidence="11" id="KW-1185">Reference proteome</keyword>
<comment type="cofactor">
    <cofactor evidence="9">
        <name>Mg(2+)</name>
        <dbReference type="ChEBI" id="CHEBI:18420"/>
    </cofactor>
</comment>
<feature type="binding site" evidence="9">
    <location>
        <position position="41"/>
    </location>
    <ligand>
        <name>Mg(2+)</name>
        <dbReference type="ChEBI" id="CHEBI:18420"/>
    </ligand>
</feature>
<dbReference type="CDD" id="cd02812">
    <property type="entry name" value="PcrB_like"/>
    <property type="match status" value="1"/>
</dbReference>
<keyword evidence="1 9" id="KW-0444">Lipid biosynthesis</keyword>
<comment type="similarity">
    <text evidence="9">Belongs to the GGGP/HepGP synthase family. Group I subfamily.</text>
</comment>
<gene>
    <name evidence="9" type="primary">pcrB</name>
    <name evidence="10" type="ORF">J2S77_001704</name>
</gene>
<reference evidence="10 11" key="1">
    <citation type="submission" date="2023-07" db="EMBL/GenBank/DDBJ databases">
        <title>Genomic Encyclopedia of Type Strains, Phase IV (KMG-IV): sequencing the most valuable type-strain genomes for metagenomic binning, comparative biology and taxonomic classification.</title>
        <authorList>
            <person name="Goeker M."/>
        </authorList>
    </citation>
    <scope>NUCLEOTIDE SEQUENCE [LARGE SCALE GENOMIC DNA]</scope>
    <source>
        <strain evidence="10 11">DSM 16460</strain>
    </source>
</reference>
<dbReference type="NCBIfam" id="NF003199">
    <property type="entry name" value="PRK04169.1-3"/>
    <property type="match status" value="1"/>
</dbReference>
<dbReference type="RefSeq" id="WP_370871807.1">
    <property type="nucleotide sequence ID" value="NZ_JAUSTQ010000006.1"/>
</dbReference>
<dbReference type="InterPro" id="IPR039074">
    <property type="entry name" value="GGGP/HepGP_synthase_I"/>
</dbReference>
<comment type="caution">
    <text evidence="9">Lacks conserved residue(s) required for the propagation of feature annotation.</text>
</comment>
<feature type="binding site" evidence="9">
    <location>
        <begin position="209"/>
        <end position="210"/>
    </location>
    <ligand>
        <name>sn-glycerol 1-phosphate</name>
        <dbReference type="ChEBI" id="CHEBI:57685"/>
    </ligand>
</feature>
<dbReference type="SUPFAM" id="SSF51395">
    <property type="entry name" value="FMN-linked oxidoreductases"/>
    <property type="match status" value="1"/>
</dbReference>
<accession>A0ABT9VFG2</accession>
<dbReference type="InterPro" id="IPR008205">
    <property type="entry name" value="GGGP_HepGP_synthase"/>
</dbReference>
<keyword evidence="4 9" id="KW-0460">Magnesium</keyword>
<keyword evidence="2 9" id="KW-0808">Transferase</keyword>
<evidence type="ECO:0000313" key="11">
    <source>
        <dbReference type="Proteomes" id="UP001224359"/>
    </source>
</evidence>
<dbReference type="PANTHER" id="PTHR40029">
    <property type="match status" value="1"/>
</dbReference>
<comment type="pathway">
    <text evidence="9">Membrane lipid metabolism; glycerophospholipid metabolism.</text>
</comment>
<evidence type="ECO:0000256" key="4">
    <source>
        <dbReference type="ARBA" id="ARBA00022842"/>
    </source>
</evidence>
<evidence type="ECO:0000256" key="9">
    <source>
        <dbReference type="HAMAP-Rule" id="MF_00112"/>
    </source>
</evidence>
<evidence type="ECO:0000256" key="6">
    <source>
        <dbReference type="ARBA" id="ARBA00023209"/>
    </source>
</evidence>
<name>A0ABT9VFG2_9BACI</name>
<keyword evidence="3 9" id="KW-0479">Metal-binding</keyword>
<dbReference type="InterPro" id="IPR038597">
    <property type="entry name" value="GGGP/HepGP_synthase_sf"/>
</dbReference>
<evidence type="ECO:0000313" key="10">
    <source>
        <dbReference type="EMBL" id="MDQ0159718.1"/>
    </source>
</evidence>
<evidence type="ECO:0000256" key="7">
    <source>
        <dbReference type="ARBA" id="ARBA00023264"/>
    </source>
</evidence>
<evidence type="ECO:0000256" key="1">
    <source>
        <dbReference type="ARBA" id="ARBA00022516"/>
    </source>
</evidence>
<evidence type="ECO:0000256" key="2">
    <source>
        <dbReference type="ARBA" id="ARBA00022679"/>
    </source>
</evidence>
<comment type="caution">
    <text evidence="10">The sequence shown here is derived from an EMBL/GenBank/DDBJ whole genome shotgun (WGS) entry which is preliminary data.</text>
</comment>
<dbReference type="EC" id="2.5.1.n9" evidence="9"/>
<dbReference type="Pfam" id="PF01884">
    <property type="entry name" value="PcrB"/>
    <property type="match status" value="1"/>
</dbReference>
<dbReference type="Proteomes" id="UP001224359">
    <property type="component" value="Unassembled WGS sequence"/>
</dbReference>
<organism evidence="10 11">
    <name type="scientific">Alkalibacillus salilacus</name>
    <dbReference type="NCBI Taxonomy" id="284582"/>
    <lineage>
        <taxon>Bacteria</taxon>
        <taxon>Bacillati</taxon>
        <taxon>Bacillota</taxon>
        <taxon>Bacilli</taxon>
        <taxon>Bacillales</taxon>
        <taxon>Bacillaceae</taxon>
        <taxon>Alkalibacillus</taxon>
    </lineage>
</organism>